<protein>
    <submittedName>
        <fullName evidence="1">Uncharacterized protein</fullName>
    </submittedName>
</protein>
<dbReference type="EMBL" id="JBHUOZ010000003">
    <property type="protein sequence ID" value="MFD2922045.1"/>
    <property type="molecule type" value="Genomic_DNA"/>
</dbReference>
<evidence type="ECO:0000313" key="1">
    <source>
        <dbReference type="EMBL" id="MFD2922045.1"/>
    </source>
</evidence>
<keyword evidence="2" id="KW-1185">Reference proteome</keyword>
<sequence length="183" mass="21653">MNYTKCFCDPTKELNPRVLQISNNQPMLRYIIMMYDPNSPLRKNYPELDLRKQVASQESGYDLQLQDGERSELEREILVDSIILYLRMINNLTWTEMCTTEEAIWEYNRRILEPIKSNDKEKDEMSAVKMKGTMMSELKMMNIRYKELTLEFFGEDDDLIEASKIKVSKISSEDIAKRLRNVS</sequence>
<accession>A0ABW6AC20</accession>
<gene>
    <name evidence="1" type="ORF">ACFS6H_20155</name>
</gene>
<evidence type="ECO:0000313" key="2">
    <source>
        <dbReference type="Proteomes" id="UP001597511"/>
    </source>
</evidence>
<dbReference type="RefSeq" id="WP_386103370.1">
    <property type="nucleotide sequence ID" value="NZ_JBHUOZ010000003.1"/>
</dbReference>
<reference evidence="2" key="1">
    <citation type="journal article" date="2019" name="Int. J. Syst. Evol. Microbiol.">
        <title>The Global Catalogue of Microorganisms (GCM) 10K type strain sequencing project: providing services to taxonomists for standard genome sequencing and annotation.</title>
        <authorList>
            <consortium name="The Broad Institute Genomics Platform"/>
            <consortium name="The Broad Institute Genome Sequencing Center for Infectious Disease"/>
            <person name="Wu L."/>
            <person name="Ma J."/>
        </authorList>
    </citation>
    <scope>NUCLEOTIDE SEQUENCE [LARGE SCALE GENOMIC DNA]</scope>
    <source>
        <strain evidence="2">KCTC 23299</strain>
    </source>
</reference>
<dbReference type="Proteomes" id="UP001597511">
    <property type="component" value="Unassembled WGS sequence"/>
</dbReference>
<comment type="caution">
    <text evidence="1">The sequence shown here is derived from an EMBL/GenBank/DDBJ whole genome shotgun (WGS) entry which is preliminary data.</text>
</comment>
<organism evidence="1 2">
    <name type="scientific">Terrimonas rubra</name>
    <dbReference type="NCBI Taxonomy" id="1035890"/>
    <lineage>
        <taxon>Bacteria</taxon>
        <taxon>Pseudomonadati</taxon>
        <taxon>Bacteroidota</taxon>
        <taxon>Chitinophagia</taxon>
        <taxon>Chitinophagales</taxon>
        <taxon>Chitinophagaceae</taxon>
        <taxon>Terrimonas</taxon>
    </lineage>
</organism>
<name>A0ABW6AC20_9BACT</name>
<proteinExistence type="predicted"/>